<gene>
    <name evidence="7" type="ORF">PACLA_8A063809</name>
</gene>
<evidence type="ECO:0000259" key="6">
    <source>
        <dbReference type="Pfam" id="PF00520"/>
    </source>
</evidence>
<accession>A0A6S7II04</accession>
<feature type="domain" description="Ion transport" evidence="6">
    <location>
        <begin position="211"/>
        <end position="432"/>
    </location>
</feature>
<dbReference type="GO" id="GO:0098703">
    <property type="term" value="P:calcium ion import across plasma membrane"/>
    <property type="evidence" value="ECO:0007669"/>
    <property type="project" value="TreeGrafter"/>
</dbReference>
<keyword evidence="5" id="KW-0472">Membrane</keyword>
<evidence type="ECO:0000256" key="4">
    <source>
        <dbReference type="ARBA" id="ARBA00022989"/>
    </source>
</evidence>
<evidence type="ECO:0000256" key="2">
    <source>
        <dbReference type="ARBA" id="ARBA00022692"/>
    </source>
</evidence>
<keyword evidence="8" id="KW-1185">Reference proteome</keyword>
<comment type="caution">
    <text evidence="7">The sequence shown here is derived from an EMBL/GenBank/DDBJ whole genome shotgun (WGS) entry which is preliminary data.</text>
</comment>
<dbReference type="InterPro" id="IPR005821">
    <property type="entry name" value="Ion_trans_dom"/>
</dbReference>
<evidence type="ECO:0000313" key="7">
    <source>
        <dbReference type="EMBL" id="CAB4018695.1"/>
    </source>
</evidence>
<dbReference type="OrthoDB" id="6108356at2759"/>
<dbReference type="PANTHER" id="PTHR10582:SF2">
    <property type="entry name" value="INACTIVE"/>
    <property type="match status" value="1"/>
</dbReference>
<dbReference type="GO" id="GO:0005262">
    <property type="term" value="F:calcium channel activity"/>
    <property type="evidence" value="ECO:0007669"/>
    <property type="project" value="TreeGrafter"/>
</dbReference>
<reference evidence="7" key="1">
    <citation type="submission" date="2020-04" db="EMBL/GenBank/DDBJ databases">
        <authorList>
            <person name="Alioto T."/>
            <person name="Alioto T."/>
            <person name="Gomez Garrido J."/>
        </authorList>
    </citation>
    <scope>NUCLEOTIDE SEQUENCE</scope>
    <source>
        <strain evidence="7">A484AB</strain>
    </source>
</reference>
<organism evidence="7 8">
    <name type="scientific">Paramuricea clavata</name>
    <name type="common">Red gorgonian</name>
    <name type="synonym">Violescent sea-whip</name>
    <dbReference type="NCBI Taxonomy" id="317549"/>
    <lineage>
        <taxon>Eukaryota</taxon>
        <taxon>Metazoa</taxon>
        <taxon>Cnidaria</taxon>
        <taxon>Anthozoa</taxon>
        <taxon>Octocorallia</taxon>
        <taxon>Malacalcyonacea</taxon>
        <taxon>Plexauridae</taxon>
        <taxon>Paramuricea</taxon>
    </lineage>
</organism>
<dbReference type="Proteomes" id="UP001152795">
    <property type="component" value="Unassembled WGS sequence"/>
</dbReference>
<evidence type="ECO:0000256" key="5">
    <source>
        <dbReference type="ARBA" id="ARBA00023136"/>
    </source>
</evidence>
<dbReference type="InterPro" id="IPR024862">
    <property type="entry name" value="TRPV"/>
</dbReference>
<keyword evidence="4" id="KW-1133">Transmembrane helix</keyword>
<evidence type="ECO:0000256" key="1">
    <source>
        <dbReference type="ARBA" id="ARBA00004141"/>
    </source>
</evidence>
<sequence>MYKHTRGDKDNALPVELALRKHKDDTAAYLISQMKYGWIQDLFLCDNNEQPSIKFYFGDIISYRNARTNEYGMKKTVLAVLNKLINPRWPYLPDRRDEDESNDDIQRALESVPDDPMSYDFNYQILEADENGRQPKIEVATEFDKNDEPTNFEEIANPYFNPKSVSCLRRIADSDNKEAIQHPVVRMLVAMKWNNFAHKWFCVKAALYVMFLAVLSFALIYGSTREDPTQYNGSADKLRAFCEICSIAFLMVQLFDEIGELAREGGIYFKVGYNRLDVLGITLTFLVLPLRFAEVKAQWSVAAIGYILNFLRLFKYSNVSRTTCLYTTTLVNIIKRDITRFMVFFSVIFIGFCGALFMALKVDDMQDSFSNFAWLMLAGFRALVEQQPLEDDYQKFGWLTILIILSYMGIVIVVLLNILIAQLSYTYSEAKKIAKVQYTVDTMRIVTRLEYSRFALWNFRVKNYVEGDWISDEDLATEILEYTEERHPWETAEDRITGVREIMRKVVRKGKEMDPLESIDEKLTKLTAIMEKSPE</sequence>
<proteinExistence type="predicted"/>
<comment type="subcellular location">
    <subcellularLocation>
        <location evidence="1">Membrane</location>
        <topology evidence="1">Multi-pass membrane protein</topology>
    </subcellularLocation>
</comment>
<evidence type="ECO:0000313" key="8">
    <source>
        <dbReference type="Proteomes" id="UP001152795"/>
    </source>
</evidence>
<dbReference type="PANTHER" id="PTHR10582">
    <property type="entry name" value="TRANSIENT RECEPTOR POTENTIAL ION CHANNEL PROTEIN"/>
    <property type="match status" value="1"/>
</dbReference>
<dbReference type="AlphaFoldDB" id="A0A6S7II04"/>
<dbReference type="GO" id="GO:0005886">
    <property type="term" value="C:plasma membrane"/>
    <property type="evidence" value="ECO:0007669"/>
    <property type="project" value="TreeGrafter"/>
</dbReference>
<evidence type="ECO:0000256" key="3">
    <source>
        <dbReference type="ARBA" id="ARBA00022737"/>
    </source>
</evidence>
<keyword evidence="2" id="KW-0812">Transmembrane</keyword>
<dbReference type="Pfam" id="PF00520">
    <property type="entry name" value="Ion_trans"/>
    <property type="match status" value="1"/>
</dbReference>
<dbReference type="EMBL" id="CACRXK020010127">
    <property type="protein sequence ID" value="CAB4018695.1"/>
    <property type="molecule type" value="Genomic_DNA"/>
</dbReference>
<name>A0A6S7II04_PARCT</name>
<keyword evidence="3" id="KW-0677">Repeat</keyword>
<protein>
    <submittedName>
        <fullName evidence="7">Transient receptor potential cation channel subfamily V member 4</fullName>
    </submittedName>
</protein>
<keyword evidence="7" id="KW-0675">Receptor</keyword>